<sequence>MGLVAAGLGSTVAALITVLAVGLSSNRTAPTNEAPRSGGSASTRGQTPPSEPAQPEDDRPLLVDTGNVRPTARATDRAPTGDDTVGETPARTRRSGTERDEPRAATRTEERKAQAAPSGDDDSRAPDKVRPSQGGSSTSTAGLSARDIASGATRASRTDTSAAPAEPRATALATAAARPSRTDTSASPSSLSASDLATGAVRAPPRGTRDTTEEVPAFQAMSSDDEAVSAEKVVTNTKARDTKPLGPPTEAEVLRLYEAGEVTSAMEMAKSGRFTALHAKLVRFDAAGSEARKALAKGDTTRAITQLTVAVNVDQELSRGWSRLGPQLRAQLSTLYVRSGADHMKAQDSDAARSAFQQALKYDAGNRRATEGLRRLEQAP</sequence>
<feature type="compositionally biased region" description="Basic and acidic residues" evidence="2">
    <location>
        <begin position="121"/>
        <end position="130"/>
    </location>
</feature>
<keyword evidence="1" id="KW-0802">TPR repeat</keyword>
<dbReference type="PROSITE" id="PS50005">
    <property type="entry name" value="TPR"/>
    <property type="match status" value="1"/>
</dbReference>
<name>A0A540WU36_9BACT</name>
<feature type="region of interest" description="Disordered" evidence="2">
    <location>
        <begin position="25"/>
        <end position="211"/>
    </location>
</feature>
<feature type="compositionally biased region" description="Polar residues" evidence="2">
    <location>
        <begin position="39"/>
        <end position="48"/>
    </location>
</feature>
<feature type="compositionally biased region" description="Basic and acidic residues" evidence="2">
    <location>
        <begin position="95"/>
        <end position="113"/>
    </location>
</feature>
<gene>
    <name evidence="3" type="ORF">FJV41_31580</name>
</gene>
<comment type="caution">
    <text evidence="3">The sequence shown here is derived from an EMBL/GenBank/DDBJ whole genome shotgun (WGS) entry which is preliminary data.</text>
</comment>
<dbReference type="InterPro" id="IPR011990">
    <property type="entry name" value="TPR-like_helical_dom_sf"/>
</dbReference>
<evidence type="ECO:0000256" key="1">
    <source>
        <dbReference type="PROSITE-ProRule" id="PRU00339"/>
    </source>
</evidence>
<dbReference type="InterPro" id="IPR019734">
    <property type="entry name" value="TPR_rpt"/>
</dbReference>
<organism evidence="3 4">
    <name type="scientific">Myxococcus llanfairpwllgwyngyllgogerychwyrndrobwllllantysiliogogogochensis</name>
    <dbReference type="NCBI Taxonomy" id="2590453"/>
    <lineage>
        <taxon>Bacteria</taxon>
        <taxon>Pseudomonadati</taxon>
        <taxon>Myxococcota</taxon>
        <taxon>Myxococcia</taxon>
        <taxon>Myxococcales</taxon>
        <taxon>Cystobacterineae</taxon>
        <taxon>Myxococcaceae</taxon>
        <taxon>Myxococcus</taxon>
    </lineage>
</organism>
<dbReference type="Proteomes" id="UP000315369">
    <property type="component" value="Unassembled WGS sequence"/>
</dbReference>
<protein>
    <recommendedName>
        <fullName evidence="5">Tetratricopeptide repeat protein</fullName>
    </recommendedName>
</protein>
<dbReference type="SUPFAM" id="SSF48452">
    <property type="entry name" value="TPR-like"/>
    <property type="match status" value="1"/>
</dbReference>
<evidence type="ECO:0000313" key="3">
    <source>
        <dbReference type="EMBL" id="TQF11964.1"/>
    </source>
</evidence>
<dbReference type="EMBL" id="VIFM01000162">
    <property type="protein sequence ID" value="TQF11964.1"/>
    <property type="molecule type" value="Genomic_DNA"/>
</dbReference>
<accession>A0A540WU36</accession>
<proteinExistence type="predicted"/>
<evidence type="ECO:0000313" key="4">
    <source>
        <dbReference type="Proteomes" id="UP000315369"/>
    </source>
</evidence>
<dbReference type="Gene3D" id="1.25.40.10">
    <property type="entry name" value="Tetratricopeptide repeat domain"/>
    <property type="match status" value="1"/>
</dbReference>
<keyword evidence="4" id="KW-1185">Reference proteome</keyword>
<dbReference type="OrthoDB" id="9815925at2"/>
<feature type="compositionally biased region" description="Low complexity" evidence="2">
    <location>
        <begin position="132"/>
        <end position="196"/>
    </location>
</feature>
<dbReference type="AlphaFoldDB" id="A0A540WU36"/>
<evidence type="ECO:0008006" key="5">
    <source>
        <dbReference type="Google" id="ProtNLM"/>
    </source>
</evidence>
<reference evidence="3 4" key="1">
    <citation type="submission" date="2019-06" db="EMBL/GenBank/DDBJ databases">
        <authorList>
            <person name="Livingstone P."/>
            <person name="Whitworth D."/>
        </authorList>
    </citation>
    <scope>NUCLEOTIDE SEQUENCE [LARGE SCALE GENOMIC DNA]</scope>
    <source>
        <strain evidence="3 4">AM401</strain>
    </source>
</reference>
<evidence type="ECO:0000256" key="2">
    <source>
        <dbReference type="SAM" id="MobiDB-lite"/>
    </source>
</evidence>
<feature type="repeat" description="TPR" evidence="1">
    <location>
        <begin position="333"/>
        <end position="366"/>
    </location>
</feature>